<comment type="similarity">
    <text evidence="1 3">Belongs to the 5'(3')-deoxyribonucleotidase family.</text>
</comment>
<dbReference type="InterPro" id="IPR052419">
    <property type="entry name" value="5_3-deoxyribonucleotidase-like"/>
</dbReference>
<reference evidence="5" key="1">
    <citation type="journal article" date="2019" name="Int. J. Syst. Evol. Microbiol.">
        <title>The Global Catalogue of Microorganisms (GCM) 10K type strain sequencing project: providing services to taxonomists for standard genome sequencing and annotation.</title>
        <authorList>
            <consortium name="The Broad Institute Genomics Platform"/>
            <consortium name="The Broad Institute Genome Sequencing Center for Infectious Disease"/>
            <person name="Wu L."/>
            <person name="Ma J."/>
        </authorList>
    </citation>
    <scope>NUCLEOTIDE SEQUENCE [LARGE SCALE GENOMIC DNA]</scope>
    <source>
        <strain evidence="5">KCTC 13193</strain>
    </source>
</reference>
<evidence type="ECO:0000313" key="5">
    <source>
        <dbReference type="Proteomes" id="UP001595387"/>
    </source>
</evidence>
<proteinExistence type="inferred from homology"/>
<evidence type="ECO:0000256" key="2">
    <source>
        <dbReference type="ARBA" id="ARBA00022801"/>
    </source>
</evidence>
<gene>
    <name evidence="4" type="ORF">ACFODW_03545</name>
</gene>
<dbReference type="Pfam" id="PF06941">
    <property type="entry name" value="NT5C"/>
    <property type="match status" value="1"/>
</dbReference>
<dbReference type="SUPFAM" id="SSF56784">
    <property type="entry name" value="HAD-like"/>
    <property type="match status" value="1"/>
</dbReference>
<dbReference type="PIRSF" id="PIRSF021362">
    <property type="entry name" value="UCP021362_HAD"/>
    <property type="match status" value="1"/>
</dbReference>
<sequence>MRIGFDIDDTLINLREHAFHLYNRKLKKEIPREKFLELDRLEIHEPFGMDDEEGKQMWMDTRDEIYYTDCPPFPGALELLQELAEAGHEVYYITARPKDHGERTKEWMKERGFPVEDSRFFYGMKDEQKIHTIKELELDYYIDDKPEVIETLSEIPIKLFLKDQTYNRHITHIPRITDWSEFKEIIEHHSL</sequence>
<keyword evidence="2 3" id="KW-0378">Hydrolase</keyword>
<dbReference type="Gene3D" id="3.40.50.1000">
    <property type="entry name" value="HAD superfamily/HAD-like"/>
    <property type="match status" value="1"/>
</dbReference>
<dbReference type="EC" id="3.1.3.-" evidence="3"/>
<dbReference type="InterPro" id="IPR010708">
    <property type="entry name" value="5'(3')-deoxyribonucleotidase"/>
</dbReference>
<evidence type="ECO:0000313" key="4">
    <source>
        <dbReference type="EMBL" id="MFC2947434.1"/>
    </source>
</evidence>
<keyword evidence="5" id="KW-1185">Reference proteome</keyword>
<dbReference type="EMBL" id="JBHRRZ010000006">
    <property type="protein sequence ID" value="MFC2947434.1"/>
    <property type="molecule type" value="Genomic_DNA"/>
</dbReference>
<dbReference type="InterPro" id="IPR023214">
    <property type="entry name" value="HAD_sf"/>
</dbReference>
<dbReference type="RefSeq" id="WP_390303073.1">
    <property type="nucleotide sequence ID" value="NZ_JBHRRZ010000006.1"/>
</dbReference>
<accession>A0ABV7A3Q5</accession>
<name>A0ABV7A3Q5_9BACI</name>
<dbReference type="InterPro" id="IPR036412">
    <property type="entry name" value="HAD-like_sf"/>
</dbReference>
<dbReference type="InterPro" id="IPR009206">
    <property type="entry name" value="Nucleotidase_putative"/>
</dbReference>
<organism evidence="4 5">
    <name type="scientific">Virgibacillus sediminis</name>
    <dbReference type="NCBI Taxonomy" id="202260"/>
    <lineage>
        <taxon>Bacteria</taxon>
        <taxon>Bacillati</taxon>
        <taxon>Bacillota</taxon>
        <taxon>Bacilli</taxon>
        <taxon>Bacillales</taxon>
        <taxon>Bacillaceae</taxon>
        <taxon>Virgibacillus</taxon>
    </lineage>
</organism>
<dbReference type="PANTHER" id="PTHR35134">
    <property type="entry name" value="NUCLEOTIDASE YQFW-RELATED"/>
    <property type="match status" value="1"/>
</dbReference>
<comment type="caution">
    <text evidence="4">The sequence shown here is derived from an EMBL/GenBank/DDBJ whole genome shotgun (WGS) entry which is preliminary data.</text>
</comment>
<evidence type="ECO:0000256" key="3">
    <source>
        <dbReference type="PIRNR" id="PIRNR021362"/>
    </source>
</evidence>
<dbReference type="Proteomes" id="UP001595387">
    <property type="component" value="Unassembled WGS sequence"/>
</dbReference>
<protein>
    <recommendedName>
        <fullName evidence="3">Nucleotidase</fullName>
        <ecNumber evidence="3">3.1.3.-</ecNumber>
    </recommendedName>
</protein>
<dbReference type="PANTHER" id="PTHR35134:SF2">
    <property type="entry name" value="NUCLEOTIDASE YQFW-RELATED"/>
    <property type="match status" value="1"/>
</dbReference>
<evidence type="ECO:0000256" key="1">
    <source>
        <dbReference type="ARBA" id="ARBA00009589"/>
    </source>
</evidence>